<feature type="region of interest" description="Disordered" evidence="1">
    <location>
        <begin position="129"/>
        <end position="160"/>
    </location>
</feature>
<dbReference type="HOGENOM" id="CLU_049470_0_0_1"/>
<feature type="compositionally biased region" description="Polar residues" evidence="1">
    <location>
        <begin position="204"/>
        <end position="221"/>
    </location>
</feature>
<sequence length="340" mass="37815">MKYEKTMDLHIQEIQKNDSDADSFHSAISTAPERDPVCRSKQERPTKSKSHMRESRSGTQSTHPRSNSLGSIDTENTCSRPSSGRSRRSSVSKSRRESSIAKKKPPRTELAMRHRQLFSSLDGVLALSRDGTPLPSAPTSQTSSRQASIIAESSSGSSNADTVQRICETIDAKLQLAQAQHRLLPAPSIHSSSSSFAGRDESRLTTQSQVSPRMSMSQDTLQDISSTSIRDWRYKNNSSGIVTLPSTHQHSRQDPQFDVVMSWTSDATRRSEYAKIDRAHSGFHGLFRRLLPRSLCRNARRGFFTGDCDGDSVRRFRIGVSDEVEDDDRSICHPSQEGCG</sequence>
<evidence type="ECO:0000256" key="1">
    <source>
        <dbReference type="SAM" id="MobiDB-lite"/>
    </source>
</evidence>
<dbReference type="GeneID" id="19160374"/>
<name>W9Z233_9EURO</name>
<feature type="compositionally biased region" description="Basic and acidic residues" evidence="1">
    <location>
        <begin position="1"/>
        <end position="23"/>
    </location>
</feature>
<accession>W9Z233</accession>
<dbReference type="eggNOG" id="ENOG502T27G">
    <property type="taxonomic scope" value="Eukaryota"/>
</dbReference>
<feature type="region of interest" description="Disordered" evidence="1">
    <location>
        <begin position="185"/>
        <end position="221"/>
    </location>
</feature>
<keyword evidence="3" id="KW-1185">Reference proteome</keyword>
<gene>
    <name evidence="2" type="ORF">A1O1_05499</name>
</gene>
<feature type="compositionally biased region" description="Polar residues" evidence="1">
    <location>
        <begin position="137"/>
        <end position="146"/>
    </location>
</feature>
<feature type="compositionally biased region" description="Basic and acidic residues" evidence="1">
    <location>
        <begin position="94"/>
        <end position="112"/>
    </location>
</feature>
<dbReference type="EMBL" id="AMWN01000004">
    <property type="protein sequence ID" value="EXJ88569.1"/>
    <property type="molecule type" value="Genomic_DNA"/>
</dbReference>
<reference evidence="2 3" key="1">
    <citation type="submission" date="2013-03" db="EMBL/GenBank/DDBJ databases">
        <title>The Genome Sequence of Capronia coronata CBS 617.96.</title>
        <authorList>
            <consortium name="The Broad Institute Genomics Platform"/>
            <person name="Cuomo C."/>
            <person name="de Hoog S."/>
            <person name="Gorbushina A."/>
            <person name="Walker B."/>
            <person name="Young S.K."/>
            <person name="Zeng Q."/>
            <person name="Gargeya S."/>
            <person name="Fitzgerald M."/>
            <person name="Haas B."/>
            <person name="Abouelleil A."/>
            <person name="Allen A.W."/>
            <person name="Alvarado L."/>
            <person name="Arachchi H.M."/>
            <person name="Berlin A.M."/>
            <person name="Chapman S.B."/>
            <person name="Gainer-Dewar J."/>
            <person name="Goldberg J."/>
            <person name="Griggs A."/>
            <person name="Gujja S."/>
            <person name="Hansen M."/>
            <person name="Howarth C."/>
            <person name="Imamovic A."/>
            <person name="Ireland A."/>
            <person name="Larimer J."/>
            <person name="McCowan C."/>
            <person name="Murphy C."/>
            <person name="Pearson M."/>
            <person name="Poon T.W."/>
            <person name="Priest M."/>
            <person name="Roberts A."/>
            <person name="Saif S."/>
            <person name="Shea T."/>
            <person name="Sisk P."/>
            <person name="Sykes S."/>
            <person name="Wortman J."/>
            <person name="Nusbaum C."/>
            <person name="Birren B."/>
        </authorList>
    </citation>
    <scope>NUCLEOTIDE SEQUENCE [LARGE SCALE GENOMIC DNA]</scope>
    <source>
        <strain evidence="2 3">CBS 617.96</strain>
    </source>
</reference>
<proteinExistence type="predicted"/>
<organism evidence="2 3">
    <name type="scientific">Capronia coronata CBS 617.96</name>
    <dbReference type="NCBI Taxonomy" id="1182541"/>
    <lineage>
        <taxon>Eukaryota</taxon>
        <taxon>Fungi</taxon>
        <taxon>Dikarya</taxon>
        <taxon>Ascomycota</taxon>
        <taxon>Pezizomycotina</taxon>
        <taxon>Eurotiomycetes</taxon>
        <taxon>Chaetothyriomycetidae</taxon>
        <taxon>Chaetothyriales</taxon>
        <taxon>Herpotrichiellaceae</taxon>
        <taxon>Capronia</taxon>
    </lineage>
</organism>
<feature type="compositionally biased region" description="Basic and acidic residues" evidence="1">
    <location>
        <begin position="32"/>
        <end position="56"/>
    </location>
</feature>
<evidence type="ECO:0000313" key="3">
    <source>
        <dbReference type="Proteomes" id="UP000019484"/>
    </source>
</evidence>
<dbReference type="RefSeq" id="XP_007724575.1">
    <property type="nucleotide sequence ID" value="XM_007726385.1"/>
</dbReference>
<dbReference type="AlphaFoldDB" id="W9Z233"/>
<protein>
    <submittedName>
        <fullName evidence="2">Uncharacterized protein</fullName>
    </submittedName>
</protein>
<comment type="caution">
    <text evidence="2">The sequence shown here is derived from an EMBL/GenBank/DDBJ whole genome shotgun (WGS) entry which is preliminary data.</text>
</comment>
<evidence type="ECO:0000313" key="2">
    <source>
        <dbReference type="EMBL" id="EXJ88569.1"/>
    </source>
</evidence>
<feature type="compositionally biased region" description="Low complexity" evidence="1">
    <location>
        <begin position="147"/>
        <end position="158"/>
    </location>
</feature>
<dbReference type="OrthoDB" id="5366332at2759"/>
<feature type="region of interest" description="Disordered" evidence="1">
    <location>
        <begin position="1"/>
        <end position="113"/>
    </location>
</feature>
<feature type="compositionally biased region" description="Polar residues" evidence="1">
    <location>
        <begin position="57"/>
        <end position="78"/>
    </location>
</feature>
<dbReference type="Proteomes" id="UP000019484">
    <property type="component" value="Unassembled WGS sequence"/>
</dbReference>